<protein>
    <recommendedName>
        <fullName evidence="2">Signal transduction histidine kinase internal region domain-containing protein</fullName>
    </recommendedName>
</protein>
<dbReference type="Proteomes" id="UP000305848">
    <property type="component" value="Unassembled WGS sequence"/>
</dbReference>
<feature type="transmembrane region" description="Helical" evidence="1">
    <location>
        <begin position="116"/>
        <end position="140"/>
    </location>
</feature>
<feature type="transmembrane region" description="Helical" evidence="1">
    <location>
        <begin position="164"/>
        <end position="186"/>
    </location>
</feature>
<keyword evidence="1" id="KW-1133">Transmembrane helix</keyword>
<organism evidence="3 4">
    <name type="scientific">Ilyomonas limi</name>
    <dbReference type="NCBI Taxonomy" id="2575867"/>
    <lineage>
        <taxon>Bacteria</taxon>
        <taxon>Pseudomonadati</taxon>
        <taxon>Bacteroidota</taxon>
        <taxon>Chitinophagia</taxon>
        <taxon>Chitinophagales</taxon>
        <taxon>Chitinophagaceae</taxon>
        <taxon>Ilyomonas</taxon>
    </lineage>
</organism>
<dbReference type="InterPro" id="IPR010559">
    <property type="entry name" value="Sig_transdc_His_kin_internal"/>
</dbReference>
<proteinExistence type="predicted"/>
<keyword evidence="1" id="KW-0472">Membrane</keyword>
<dbReference type="Gene3D" id="3.30.565.10">
    <property type="entry name" value="Histidine kinase-like ATPase, C-terminal domain"/>
    <property type="match status" value="1"/>
</dbReference>
<dbReference type="InterPro" id="IPR036890">
    <property type="entry name" value="HATPase_C_sf"/>
</dbReference>
<dbReference type="GO" id="GO:0000155">
    <property type="term" value="F:phosphorelay sensor kinase activity"/>
    <property type="evidence" value="ECO:0007669"/>
    <property type="project" value="InterPro"/>
</dbReference>
<feature type="transmembrane region" description="Helical" evidence="1">
    <location>
        <begin position="236"/>
        <end position="258"/>
    </location>
</feature>
<feature type="domain" description="Signal transduction histidine kinase internal region" evidence="2">
    <location>
        <begin position="340"/>
        <end position="416"/>
    </location>
</feature>
<sequence length="531" mass="61657">MKVKWRQHEMILAAAIFIMICGGYVWNMMHLSPETVNTHYANVFKERHVPFSLYRNVIFPDAIIIVAIYTAYFILNLFTIPRLLFPPKFEAGTSKISVSFSKIKVKGLAKNLIKNYLWLFIQLVLIIFVLGVVFDVATYLRQEWQFHYPGFSIFFNPDNQNSQLSLAAGFFAAIMLIVVYSLYVLLRECIIYFIQVSKQHAYNTLICNKVTGFTLQFVCIPVFLTSFNIIHEANFYLGYLLVIPAIFAMFISNVYWLFPKKGDANFFSRKIIIPLLSTSFVYAIPLVVFVHEEMLIAFIYSWALQLFVVTPLTWWYYKTYEDKILQLRIVEKQLVKSKADIQFLRSQINPHFLFNVLNTLYGAALQENASVTAEGIQKLGDMMRFMLHENNMDFIDMHKEVNYLCDYIALQRLRTQSSADIIIEDNISDADCNHKIAPMLLIPFVENAFKHGISLKEKSWIKIKLECTATDIAFEVRNSMHEKNNNDPEKERSGIGFKNVLERLKLIYPGRFQISVNGDGKEFYVQLSIQP</sequence>
<feature type="transmembrane region" description="Helical" evidence="1">
    <location>
        <begin position="295"/>
        <end position="317"/>
    </location>
</feature>
<keyword evidence="4" id="KW-1185">Reference proteome</keyword>
<gene>
    <name evidence="3" type="ORF">FC093_22285</name>
</gene>
<feature type="transmembrane region" description="Helical" evidence="1">
    <location>
        <begin position="206"/>
        <end position="230"/>
    </location>
</feature>
<dbReference type="PANTHER" id="PTHR34220">
    <property type="entry name" value="SENSOR HISTIDINE KINASE YPDA"/>
    <property type="match status" value="1"/>
</dbReference>
<dbReference type="RefSeq" id="WP_137264036.1">
    <property type="nucleotide sequence ID" value="NZ_SZQL01000031.1"/>
</dbReference>
<dbReference type="PANTHER" id="PTHR34220:SF7">
    <property type="entry name" value="SENSOR HISTIDINE KINASE YPDA"/>
    <property type="match status" value="1"/>
</dbReference>
<reference evidence="3 4" key="1">
    <citation type="submission" date="2019-05" db="EMBL/GenBank/DDBJ databases">
        <title>Panacibacter sp. strain 17mud1-8 Genome sequencing and assembly.</title>
        <authorList>
            <person name="Chhetri G."/>
        </authorList>
    </citation>
    <scope>NUCLEOTIDE SEQUENCE [LARGE SCALE GENOMIC DNA]</scope>
    <source>
        <strain evidence="3 4">17mud1-8</strain>
    </source>
</reference>
<name>A0A4U3KQR4_9BACT</name>
<evidence type="ECO:0000313" key="4">
    <source>
        <dbReference type="Proteomes" id="UP000305848"/>
    </source>
</evidence>
<evidence type="ECO:0000313" key="3">
    <source>
        <dbReference type="EMBL" id="TKK64600.1"/>
    </source>
</evidence>
<evidence type="ECO:0000259" key="2">
    <source>
        <dbReference type="Pfam" id="PF06580"/>
    </source>
</evidence>
<accession>A0A4U3KQR4</accession>
<feature type="transmembrane region" description="Helical" evidence="1">
    <location>
        <begin position="57"/>
        <end position="78"/>
    </location>
</feature>
<keyword evidence="1" id="KW-0812">Transmembrane</keyword>
<feature type="transmembrane region" description="Helical" evidence="1">
    <location>
        <begin position="12"/>
        <end position="29"/>
    </location>
</feature>
<dbReference type="GO" id="GO:0016020">
    <property type="term" value="C:membrane"/>
    <property type="evidence" value="ECO:0007669"/>
    <property type="project" value="InterPro"/>
</dbReference>
<dbReference type="OrthoDB" id="9792992at2"/>
<feature type="transmembrane region" description="Helical" evidence="1">
    <location>
        <begin position="270"/>
        <end position="289"/>
    </location>
</feature>
<dbReference type="AlphaFoldDB" id="A0A4U3KQR4"/>
<dbReference type="SUPFAM" id="SSF55874">
    <property type="entry name" value="ATPase domain of HSP90 chaperone/DNA topoisomerase II/histidine kinase"/>
    <property type="match status" value="1"/>
</dbReference>
<dbReference type="InterPro" id="IPR050640">
    <property type="entry name" value="Bact_2-comp_sensor_kinase"/>
</dbReference>
<dbReference type="Pfam" id="PF06580">
    <property type="entry name" value="His_kinase"/>
    <property type="match status" value="1"/>
</dbReference>
<evidence type="ECO:0000256" key="1">
    <source>
        <dbReference type="SAM" id="Phobius"/>
    </source>
</evidence>
<comment type="caution">
    <text evidence="3">The sequence shown here is derived from an EMBL/GenBank/DDBJ whole genome shotgun (WGS) entry which is preliminary data.</text>
</comment>
<dbReference type="EMBL" id="SZQL01000031">
    <property type="protein sequence ID" value="TKK64600.1"/>
    <property type="molecule type" value="Genomic_DNA"/>
</dbReference>